<comment type="caution">
    <text evidence="1">The sequence shown here is derived from an EMBL/GenBank/DDBJ whole genome shotgun (WGS) entry which is preliminary data.</text>
</comment>
<keyword evidence="2" id="KW-1185">Reference proteome</keyword>
<dbReference type="EMBL" id="JBHUMK010000063">
    <property type="protein sequence ID" value="MFD2610433.1"/>
    <property type="molecule type" value="Genomic_DNA"/>
</dbReference>
<accession>A0ABW5P5L1</accession>
<organism evidence="1 2">
    <name type="scientific">Deinococcus taklimakanensis</name>
    <dbReference type="NCBI Taxonomy" id="536443"/>
    <lineage>
        <taxon>Bacteria</taxon>
        <taxon>Thermotogati</taxon>
        <taxon>Deinococcota</taxon>
        <taxon>Deinococci</taxon>
        <taxon>Deinococcales</taxon>
        <taxon>Deinococcaceae</taxon>
        <taxon>Deinococcus</taxon>
    </lineage>
</organism>
<proteinExistence type="predicted"/>
<gene>
    <name evidence="1" type="ORF">ACFSR9_13445</name>
</gene>
<sequence length="48" mass="5069">MSAAQKAVQTPFATEEAAGRYAAGRPAFHPLVLERPAPHLNGPDTVLI</sequence>
<name>A0ABW5P5L1_9DEIO</name>
<dbReference type="Proteomes" id="UP001597475">
    <property type="component" value="Unassembled WGS sequence"/>
</dbReference>
<evidence type="ECO:0000313" key="2">
    <source>
        <dbReference type="Proteomes" id="UP001597475"/>
    </source>
</evidence>
<evidence type="ECO:0000313" key="1">
    <source>
        <dbReference type="EMBL" id="MFD2610433.1"/>
    </source>
</evidence>
<protein>
    <submittedName>
        <fullName evidence="1">Uncharacterized protein</fullName>
    </submittedName>
</protein>
<dbReference type="RefSeq" id="WP_386846605.1">
    <property type="nucleotide sequence ID" value="NZ_JBHUMK010000063.1"/>
</dbReference>
<reference evidence="2" key="1">
    <citation type="journal article" date="2019" name="Int. J. Syst. Evol. Microbiol.">
        <title>The Global Catalogue of Microorganisms (GCM) 10K type strain sequencing project: providing services to taxonomists for standard genome sequencing and annotation.</title>
        <authorList>
            <consortium name="The Broad Institute Genomics Platform"/>
            <consortium name="The Broad Institute Genome Sequencing Center for Infectious Disease"/>
            <person name="Wu L."/>
            <person name="Ma J."/>
        </authorList>
    </citation>
    <scope>NUCLEOTIDE SEQUENCE [LARGE SCALE GENOMIC DNA]</scope>
    <source>
        <strain evidence="2">KCTC 33842</strain>
    </source>
</reference>